<organism evidence="1 2">
    <name type="scientific">Methylotuvimicrobium buryatense</name>
    <name type="common">Methylomicrobium buryatense</name>
    <dbReference type="NCBI Taxonomy" id="95641"/>
    <lineage>
        <taxon>Bacteria</taxon>
        <taxon>Pseudomonadati</taxon>
        <taxon>Pseudomonadota</taxon>
        <taxon>Gammaproteobacteria</taxon>
        <taxon>Methylococcales</taxon>
        <taxon>Methylococcaceae</taxon>
        <taxon>Methylotuvimicrobium</taxon>
    </lineage>
</organism>
<proteinExistence type="predicted"/>
<gene>
    <name evidence="1" type="ORF">EQU24_10460</name>
</gene>
<sequence>MNKLKFRLQSNLTYEAMPFAPDEQSFAKWLDLLSSENGYEICRQLASVFHAMNSMDISPRFRFTCLLKAIPLVNEVAERLESLYLDSGFPLSGEESSNVEILVWVYTQLTMSFSDLSHQLESIDTNWSKQEQAQILFSAMYSASQVLLHISQVYASVQKGFWLNCYRNYIRAQTLELLNIPVNMSHVKHKTIASVFKQMLIFSCCDTDCFRVREMNTLFNLLAECVDTISLTSEVAPEAIQGTFQLNLDIDEAPSKNLPPLTEPQNNTRYIATLPIVNFLITAAQTRKDKKTDFRFIDKDLLFRVAEVLTKKRTRKYTRIVSTENARGYIGFKSIVSVLAKIQGVDNETIKVRSAHDPRIAGSWQVPDLDLVPEGDEIAYNLNQKKTGLSAIDPKAAKIHKLSALASGTKKIWSQPEPLELLNEIPFGDFLILNSSIKGYALVWSSEEQRIKVGELFAVQQPGFKELEIGQIRRISRLEDEGLILGIELMGMRSELVWIILLGINKQEGQLAIYVPADSILHQPESIVLGAHYLKPGQTIEVHRGNQRMLYRIGKLLHVTAALQHIELVAINEGSS</sequence>
<evidence type="ECO:0008006" key="3">
    <source>
        <dbReference type="Google" id="ProtNLM"/>
    </source>
</evidence>
<accession>A0A4P9UMP2</accession>
<dbReference type="EMBL" id="CP035467">
    <property type="protein sequence ID" value="QCW82609.1"/>
    <property type="molecule type" value="Genomic_DNA"/>
</dbReference>
<dbReference type="AlphaFoldDB" id="A0A4P9UMP2"/>
<dbReference type="STRING" id="675511.GCA_000341735_00947"/>
<evidence type="ECO:0000313" key="2">
    <source>
        <dbReference type="Proteomes" id="UP000305881"/>
    </source>
</evidence>
<evidence type="ECO:0000313" key="1">
    <source>
        <dbReference type="EMBL" id="QCW82609.1"/>
    </source>
</evidence>
<name>A0A4P9UMP2_METBY</name>
<dbReference type="KEGG" id="mbur:EQU24_10460"/>
<keyword evidence="2" id="KW-1185">Reference proteome</keyword>
<protein>
    <recommendedName>
        <fullName evidence="3">GTPase</fullName>
    </recommendedName>
</protein>
<reference evidence="2" key="1">
    <citation type="journal article" date="2019" name="J. Bacteriol.">
        <title>A Mutagenic Screen Identifies a TonB-Dependent Receptor Required for the Lanthanide Metal Switch in the Type I Methanotroph 'Methylotuvimicrobium buryatense' 5GB1C.</title>
        <authorList>
            <person name="Groom J.D."/>
            <person name="Ford S.M."/>
            <person name="Pesesky M.W."/>
            <person name="Lidstrom M.E."/>
        </authorList>
    </citation>
    <scope>NUCLEOTIDE SEQUENCE [LARGE SCALE GENOMIC DNA]</scope>
    <source>
        <strain evidence="2">5GB1C</strain>
    </source>
</reference>
<dbReference type="RefSeq" id="WP_017839557.1">
    <property type="nucleotide sequence ID" value="NZ_CP035467.1"/>
</dbReference>
<dbReference type="OrthoDB" id="5565142at2"/>
<dbReference type="Proteomes" id="UP000305881">
    <property type="component" value="Chromosome"/>
</dbReference>